<gene>
    <name evidence="2" type="ORF">MmiAt1_17720</name>
</gene>
<keyword evidence="3" id="KW-1185">Reference proteome</keyword>
<dbReference type="Proteomes" id="UP001272052">
    <property type="component" value="Unassembled WGS sequence"/>
</dbReference>
<accession>A0ABU3VS89</accession>
<dbReference type="InterPro" id="IPR052024">
    <property type="entry name" value="Methanogen_methyltrans"/>
</dbReference>
<dbReference type="Pfam" id="PF01208">
    <property type="entry name" value="URO-D"/>
    <property type="match status" value="1"/>
</dbReference>
<dbReference type="InterPro" id="IPR038071">
    <property type="entry name" value="UROD/MetE-like_sf"/>
</dbReference>
<organism evidence="2 3">
    <name type="scientific">Methanimicrococcus hacksteinii</name>
    <dbReference type="NCBI Taxonomy" id="3028293"/>
    <lineage>
        <taxon>Archaea</taxon>
        <taxon>Methanobacteriati</taxon>
        <taxon>Methanobacteriota</taxon>
        <taxon>Stenosarchaea group</taxon>
        <taxon>Methanomicrobia</taxon>
        <taxon>Methanosarcinales</taxon>
        <taxon>Methanosarcinaceae</taxon>
        <taxon>Methanimicrococcus</taxon>
    </lineage>
</organism>
<feature type="domain" description="Uroporphyrinogen decarboxylase (URO-D)" evidence="1">
    <location>
        <begin position="6"/>
        <end position="352"/>
    </location>
</feature>
<dbReference type="SUPFAM" id="SSF51726">
    <property type="entry name" value="UROD/MetE-like"/>
    <property type="match status" value="1"/>
</dbReference>
<dbReference type="RefSeq" id="WP_318786595.1">
    <property type="nucleotide sequence ID" value="NZ_JAWDKC010000033.1"/>
</dbReference>
<dbReference type="EMBL" id="JAWDKC010000033">
    <property type="protein sequence ID" value="MDV0446154.1"/>
    <property type="molecule type" value="Genomic_DNA"/>
</dbReference>
<dbReference type="CDD" id="cd03465">
    <property type="entry name" value="URO-D_like"/>
    <property type="match status" value="1"/>
</dbReference>
<sequence>MTEKMTSSERMAALISGQKPDRVPVVPFVSGYSTKITGISLGDFYADGDKCFEAQFASMRLHGYEQTPMYGYASCGAWEFGGEIGFPYEKGQGAPYVKRHPVTSLEDIDKLEVPDFEKELPGAYKLADRVAARCFELGMPVTIQTGSNFTAASVIADTSEFIMWLIEDPKAVHVLLDKVSDMYINALDYFADKYGAANLMPFDGGPSESNNMIPANMFEEFVYPYMKKVHGHMKDLGVYTVLMHPCADQNLNLPYYEKLRKELNWSGKYFWIFGPETPIKDQIEIFGDHDVVCGNINPPLFLTHTYDEMLEICKKTIEEGMNSPSGFVMAAGCEFPVTADPIKLMAMVDAADMYGRYD</sequence>
<dbReference type="PANTHER" id="PTHR47099">
    <property type="entry name" value="METHYLCOBAMIDE:COM METHYLTRANSFERASE MTBA"/>
    <property type="match status" value="1"/>
</dbReference>
<comment type="caution">
    <text evidence="2">The sequence shown here is derived from an EMBL/GenBank/DDBJ whole genome shotgun (WGS) entry which is preliminary data.</text>
</comment>
<evidence type="ECO:0000259" key="1">
    <source>
        <dbReference type="Pfam" id="PF01208"/>
    </source>
</evidence>
<name>A0ABU3VS89_9EURY</name>
<dbReference type="InterPro" id="IPR000257">
    <property type="entry name" value="Uroporphyrinogen_deCOase"/>
</dbReference>
<evidence type="ECO:0000313" key="2">
    <source>
        <dbReference type="EMBL" id="MDV0446154.1"/>
    </source>
</evidence>
<proteinExistence type="predicted"/>
<dbReference type="PANTHER" id="PTHR47099:SF1">
    <property type="entry name" value="METHYLCOBAMIDE:COM METHYLTRANSFERASE MTBA"/>
    <property type="match status" value="1"/>
</dbReference>
<reference evidence="2 3" key="1">
    <citation type="submission" date="2023-06" db="EMBL/GenBank/DDBJ databases">
        <title>Genome sequence of Methanimicrococcus sp. At1.</title>
        <authorList>
            <person name="Protasov E."/>
            <person name="Platt K."/>
            <person name="Poehlein A."/>
            <person name="Daniel R."/>
            <person name="Brune A."/>
        </authorList>
    </citation>
    <scope>NUCLEOTIDE SEQUENCE [LARGE SCALE GENOMIC DNA]</scope>
    <source>
        <strain evidence="2 3">At1</strain>
    </source>
</reference>
<evidence type="ECO:0000313" key="3">
    <source>
        <dbReference type="Proteomes" id="UP001272052"/>
    </source>
</evidence>
<protein>
    <recommendedName>
        <fullName evidence="1">Uroporphyrinogen decarboxylase (URO-D) domain-containing protein</fullName>
    </recommendedName>
</protein>
<dbReference type="Gene3D" id="3.20.20.210">
    <property type="match status" value="1"/>
</dbReference>